<comment type="caution">
    <text evidence="2">The sequence shown here is derived from an EMBL/GenBank/DDBJ whole genome shotgun (WGS) entry which is preliminary data.</text>
</comment>
<dbReference type="CDD" id="cd04301">
    <property type="entry name" value="NAT_SF"/>
    <property type="match status" value="1"/>
</dbReference>
<accession>A0AAE0NXV6</accession>
<dbReference type="EMBL" id="JAULSW010000002">
    <property type="protein sequence ID" value="KAK3389624.1"/>
    <property type="molecule type" value="Genomic_DNA"/>
</dbReference>
<dbReference type="Pfam" id="PF13527">
    <property type="entry name" value="Acetyltransf_9"/>
    <property type="match status" value="1"/>
</dbReference>
<gene>
    <name evidence="2" type="ORF">B0H63DRAFT_102332</name>
</gene>
<keyword evidence="3" id="KW-1185">Reference proteome</keyword>
<proteinExistence type="predicted"/>
<feature type="domain" description="LYC1 C-terminal" evidence="1">
    <location>
        <begin position="173"/>
        <end position="388"/>
    </location>
</feature>
<dbReference type="Pfam" id="PF22998">
    <property type="entry name" value="GNAT_LYC1-like"/>
    <property type="match status" value="1"/>
</dbReference>
<protein>
    <recommendedName>
        <fullName evidence="1">LYC1 C-terminal domain-containing protein</fullName>
    </recommendedName>
</protein>
<evidence type="ECO:0000313" key="3">
    <source>
        <dbReference type="Proteomes" id="UP001285441"/>
    </source>
</evidence>
<reference evidence="2" key="1">
    <citation type="journal article" date="2023" name="Mol. Phylogenet. Evol.">
        <title>Genome-scale phylogeny and comparative genomics of the fungal order Sordariales.</title>
        <authorList>
            <person name="Hensen N."/>
            <person name="Bonometti L."/>
            <person name="Westerberg I."/>
            <person name="Brannstrom I.O."/>
            <person name="Guillou S."/>
            <person name="Cros-Aarteil S."/>
            <person name="Calhoun S."/>
            <person name="Haridas S."/>
            <person name="Kuo A."/>
            <person name="Mondo S."/>
            <person name="Pangilinan J."/>
            <person name="Riley R."/>
            <person name="LaButti K."/>
            <person name="Andreopoulos B."/>
            <person name="Lipzen A."/>
            <person name="Chen C."/>
            <person name="Yan M."/>
            <person name="Daum C."/>
            <person name="Ng V."/>
            <person name="Clum A."/>
            <person name="Steindorff A."/>
            <person name="Ohm R.A."/>
            <person name="Martin F."/>
            <person name="Silar P."/>
            <person name="Natvig D.O."/>
            <person name="Lalanne C."/>
            <person name="Gautier V."/>
            <person name="Ament-Velasquez S.L."/>
            <person name="Kruys A."/>
            <person name="Hutchinson M.I."/>
            <person name="Powell A.J."/>
            <person name="Barry K."/>
            <person name="Miller A.N."/>
            <person name="Grigoriev I.V."/>
            <person name="Debuchy R."/>
            <person name="Gladieux P."/>
            <person name="Hiltunen Thoren M."/>
            <person name="Johannesson H."/>
        </authorList>
    </citation>
    <scope>NUCLEOTIDE SEQUENCE</scope>
    <source>
        <strain evidence="2">CBS 232.78</strain>
    </source>
</reference>
<dbReference type="InterPro" id="IPR053013">
    <property type="entry name" value="LAT"/>
</dbReference>
<dbReference type="Proteomes" id="UP001285441">
    <property type="component" value="Unassembled WGS sequence"/>
</dbReference>
<dbReference type="Gene3D" id="3.40.630.30">
    <property type="match status" value="1"/>
</dbReference>
<reference evidence="2" key="2">
    <citation type="submission" date="2023-06" db="EMBL/GenBank/DDBJ databases">
        <authorList>
            <consortium name="Lawrence Berkeley National Laboratory"/>
            <person name="Haridas S."/>
            <person name="Hensen N."/>
            <person name="Bonometti L."/>
            <person name="Westerberg I."/>
            <person name="Brannstrom I.O."/>
            <person name="Guillou S."/>
            <person name="Cros-Aarteil S."/>
            <person name="Calhoun S."/>
            <person name="Kuo A."/>
            <person name="Mondo S."/>
            <person name="Pangilinan J."/>
            <person name="Riley R."/>
            <person name="LaButti K."/>
            <person name="Andreopoulos B."/>
            <person name="Lipzen A."/>
            <person name="Chen C."/>
            <person name="Yanf M."/>
            <person name="Daum C."/>
            <person name="Ng V."/>
            <person name="Clum A."/>
            <person name="Steindorff A."/>
            <person name="Ohm R."/>
            <person name="Martin F."/>
            <person name="Silar P."/>
            <person name="Natvig D."/>
            <person name="Lalanne C."/>
            <person name="Gautier V."/>
            <person name="Ament-velasquez S.L."/>
            <person name="Kruys A."/>
            <person name="Hutchinson M.I."/>
            <person name="Powell A.J."/>
            <person name="Barry K."/>
            <person name="Miller A.N."/>
            <person name="Grigoriev I.V."/>
            <person name="Debuchy R."/>
            <person name="Gladieux P."/>
            <person name="Thoren M.H."/>
            <person name="Johannesson H."/>
        </authorList>
    </citation>
    <scope>NUCLEOTIDE SEQUENCE</scope>
    <source>
        <strain evidence="2">CBS 232.78</strain>
    </source>
</reference>
<dbReference type="SUPFAM" id="SSF55729">
    <property type="entry name" value="Acyl-CoA N-acyltransferases (Nat)"/>
    <property type="match status" value="1"/>
</dbReference>
<dbReference type="AlphaFoldDB" id="A0AAE0NXV6"/>
<evidence type="ECO:0000313" key="2">
    <source>
        <dbReference type="EMBL" id="KAK3389624.1"/>
    </source>
</evidence>
<dbReference type="InterPro" id="IPR055100">
    <property type="entry name" value="GNAT_LYC1-like"/>
</dbReference>
<evidence type="ECO:0000259" key="1">
    <source>
        <dbReference type="Pfam" id="PF22998"/>
    </source>
</evidence>
<organism evidence="2 3">
    <name type="scientific">Podospora didyma</name>
    <dbReference type="NCBI Taxonomy" id="330526"/>
    <lineage>
        <taxon>Eukaryota</taxon>
        <taxon>Fungi</taxon>
        <taxon>Dikarya</taxon>
        <taxon>Ascomycota</taxon>
        <taxon>Pezizomycotina</taxon>
        <taxon>Sordariomycetes</taxon>
        <taxon>Sordariomycetidae</taxon>
        <taxon>Sordariales</taxon>
        <taxon>Podosporaceae</taxon>
        <taxon>Podospora</taxon>
    </lineage>
</organism>
<dbReference type="InterPro" id="IPR016181">
    <property type="entry name" value="Acyl_CoA_acyltransferase"/>
</dbReference>
<dbReference type="PANTHER" id="PTHR34815:SF4">
    <property type="entry name" value="N-ACETYLTRANSFERASE DOMAIN-CONTAINING PROTEIN"/>
    <property type="match status" value="1"/>
</dbReference>
<dbReference type="PANTHER" id="PTHR34815">
    <property type="entry name" value="LYSINE ACETYLTRANSFERASE"/>
    <property type="match status" value="1"/>
</dbReference>
<name>A0AAE0NXV6_9PEZI</name>
<sequence length="388" mass="43947">MGSTSPSPPGLPDASSPTLILMHPTPAERQRTWSLTHPKWGGALEHDDYLAREQHLTETPLTKDGGITHWILTDSSLPPDQRPILSSCESLRKRAVASSPSDATKLQDGIAHGICSVFTDPQFRGRGYASRMMRDLGGRLKEWQGESLFSVLYSDIGKAFYARHGWAPFESAHLAFPPSRDAKTSGGGDSSLRLLKSPDEVVELCAADEKLLRRTIIQRTTSQKGKRRCVALLPDERTLRWHLMREDFMTEHIFGRTTEIRGAVYGSEEGKRLWAVWARGYYGGLQNTEGNALHILRFVVEDESLDESYLVQGAREIIEVAQREAAEWKSEDVQMWNPTDKVRELIDRSELEYEFVDRDSESITSLMWYGEEETADLDWVANEKYAWC</sequence>